<name>A0ABY7E4S9_MYAAR</name>
<protein>
    <submittedName>
        <fullName evidence="1">TNG2-like protein</fullName>
    </submittedName>
</protein>
<proteinExistence type="predicted"/>
<evidence type="ECO:0000313" key="1">
    <source>
        <dbReference type="EMBL" id="WAR03803.1"/>
    </source>
</evidence>
<evidence type="ECO:0000313" key="2">
    <source>
        <dbReference type="Proteomes" id="UP001164746"/>
    </source>
</evidence>
<gene>
    <name evidence="1" type="ORF">MAR_010361</name>
</gene>
<keyword evidence="2" id="KW-1185">Reference proteome</keyword>
<dbReference type="EMBL" id="CP111015">
    <property type="protein sequence ID" value="WAR03803.1"/>
    <property type="molecule type" value="Genomic_DNA"/>
</dbReference>
<sequence length="169" mass="19013">MCLLFMYTGDGSVGYKLVLANNRDEFWPRPTDTLKTRGDPQHQWIGGMDLEPGREGGTWLGISRTGRLACLLNILELQRPEARGRGGLVRDFITSDLTADDYLKMIADSGEQYNPFHLIVADLRHFPDERLAAQFAATGKKTDGRLIEERSAVNVFSPHVKYGTRLVIF</sequence>
<dbReference type="Pfam" id="PF05742">
    <property type="entry name" value="TANGO2"/>
    <property type="match status" value="1"/>
</dbReference>
<dbReference type="PANTHER" id="PTHR17985">
    <property type="entry name" value="SER/THR-RICH PROTEIN T10 IN DGCR REGION"/>
    <property type="match status" value="1"/>
</dbReference>
<dbReference type="PANTHER" id="PTHR17985:SF8">
    <property type="entry name" value="TRANSPORT AND GOLGI ORGANIZATION PROTEIN 2 HOMOLOG"/>
    <property type="match status" value="1"/>
</dbReference>
<reference evidence="1" key="1">
    <citation type="submission" date="2022-11" db="EMBL/GenBank/DDBJ databases">
        <title>Centuries of genome instability and evolution in soft-shell clam transmissible cancer (bioRxiv).</title>
        <authorList>
            <person name="Hart S.F.M."/>
            <person name="Yonemitsu M.A."/>
            <person name="Giersch R.M."/>
            <person name="Beal B.F."/>
            <person name="Arriagada G."/>
            <person name="Davis B.W."/>
            <person name="Ostrander E.A."/>
            <person name="Goff S.P."/>
            <person name="Metzger M.J."/>
        </authorList>
    </citation>
    <scope>NUCLEOTIDE SEQUENCE</scope>
    <source>
        <strain evidence="1">MELC-2E11</strain>
        <tissue evidence="1">Siphon/mantle</tissue>
    </source>
</reference>
<dbReference type="InterPro" id="IPR008551">
    <property type="entry name" value="TANGO2"/>
</dbReference>
<organism evidence="1 2">
    <name type="scientific">Mya arenaria</name>
    <name type="common">Soft-shell clam</name>
    <dbReference type="NCBI Taxonomy" id="6604"/>
    <lineage>
        <taxon>Eukaryota</taxon>
        <taxon>Metazoa</taxon>
        <taxon>Spiralia</taxon>
        <taxon>Lophotrochozoa</taxon>
        <taxon>Mollusca</taxon>
        <taxon>Bivalvia</taxon>
        <taxon>Autobranchia</taxon>
        <taxon>Heteroconchia</taxon>
        <taxon>Euheterodonta</taxon>
        <taxon>Imparidentia</taxon>
        <taxon>Neoheterodontei</taxon>
        <taxon>Myida</taxon>
        <taxon>Myoidea</taxon>
        <taxon>Myidae</taxon>
        <taxon>Mya</taxon>
    </lineage>
</organism>
<dbReference type="Proteomes" id="UP001164746">
    <property type="component" value="Chromosome 4"/>
</dbReference>
<accession>A0ABY7E4S9</accession>